<dbReference type="PROSITE" id="PS50928">
    <property type="entry name" value="ABC_TM1"/>
    <property type="match status" value="1"/>
</dbReference>
<feature type="transmembrane region" description="Helical" evidence="7">
    <location>
        <begin position="15"/>
        <end position="35"/>
    </location>
</feature>
<dbReference type="OrthoDB" id="9787837at2"/>
<dbReference type="Proteomes" id="UP000002382">
    <property type="component" value="Chromosome"/>
</dbReference>
<evidence type="ECO:0000256" key="2">
    <source>
        <dbReference type="ARBA" id="ARBA00022448"/>
    </source>
</evidence>
<accession>C5CEA0</accession>
<dbReference type="eggNOG" id="COG0395">
    <property type="taxonomic scope" value="Bacteria"/>
</dbReference>
<feature type="transmembrane region" description="Helical" evidence="7">
    <location>
        <begin position="74"/>
        <end position="98"/>
    </location>
</feature>
<gene>
    <name evidence="9" type="ordered locus">Kole_0481</name>
</gene>
<evidence type="ECO:0000313" key="9">
    <source>
        <dbReference type="EMBL" id="ACR79204.1"/>
    </source>
</evidence>
<dbReference type="SUPFAM" id="SSF161098">
    <property type="entry name" value="MetI-like"/>
    <property type="match status" value="1"/>
</dbReference>
<reference evidence="9 10" key="1">
    <citation type="submission" date="2009-06" db="EMBL/GenBank/DDBJ databases">
        <title>Complete sequence of Thermotogales bacterium TBF 19.5.1.</title>
        <authorList>
            <consortium name="US DOE Joint Genome Institute"/>
            <person name="Lucas S."/>
            <person name="Copeland A."/>
            <person name="Lapidus A."/>
            <person name="Glavina del Rio T."/>
            <person name="Tice H."/>
            <person name="Bruce D."/>
            <person name="Goodwin L."/>
            <person name="Pitluck S."/>
            <person name="Chertkov O."/>
            <person name="Brettin T."/>
            <person name="Detter J.C."/>
            <person name="Han C."/>
            <person name="Schmutz J."/>
            <person name="Larimer F."/>
            <person name="Land M."/>
            <person name="Hauser L."/>
            <person name="Kyrpides N."/>
            <person name="Ovchinnikova G."/>
            <person name="Noll K."/>
        </authorList>
    </citation>
    <scope>NUCLEOTIDE SEQUENCE [LARGE SCALE GENOMIC DNA]</scope>
    <source>
        <strain evidence="10">ATCC BAA-1733 / DSM 21960 / TBF 19.5.1</strain>
    </source>
</reference>
<evidence type="ECO:0000256" key="7">
    <source>
        <dbReference type="RuleBase" id="RU363032"/>
    </source>
</evidence>
<dbReference type="GO" id="GO:0055085">
    <property type="term" value="P:transmembrane transport"/>
    <property type="evidence" value="ECO:0007669"/>
    <property type="project" value="InterPro"/>
</dbReference>
<evidence type="ECO:0000259" key="8">
    <source>
        <dbReference type="PROSITE" id="PS50928"/>
    </source>
</evidence>
<comment type="subcellular location">
    <subcellularLocation>
        <location evidence="1 7">Cell membrane</location>
        <topology evidence="1 7">Multi-pass membrane protein</topology>
    </subcellularLocation>
</comment>
<dbReference type="AlphaFoldDB" id="C5CEA0"/>
<reference evidence="9 10" key="2">
    <citation type="journal article" date="2011" name="J. Bacteriol.">
        <title>Genome Sequence of Kosmotoga olearia Strain TBF 19.5.1, a Thermophilic Bacterium with a Wide Growth Temperature Range, Isolated from the Troll B Oil Platform in the North Sea.</title>
        <authorList>
            <person name="Swithers K.S."/>
            <person name="Dipippo J.L."/>
            <person name="Bruce D.C."/>
            <person name="Detter C."/>
            <person name="Tapia R."/>
            <person name="Han S."/>
            <person name="Goodwin L.A."/>
            <person name="Han J."/>
            <person name="Woyke T."/>
            <person name="Pitluck S."/>
            <person name="Pennacchio L."/>
            <person name="Nolan M."/>
            <person name="Mikhailova N."/>
            <person name="Land M.L."/>
            <person name="Nesbo C.L."/>
            <person name="Gogarten J.P."/>
            <person name="Noll K.M."/>
        </authorList>
    </citation>
    <scope>NUCLEOTIDE SEQUENCE [LARGE SCALE GENOMIC DNA]</scope>
    <source>
        <strain evidence="10">ATCC BAA-1733 / DSM 21960 / TBF 19.5.1</strain>
    </source>
</reference>
<evidence type="ECO:0000256" key="5">
    <source>
        <dbReference type="ARBA" id="ARBA00022989"/>
    </source>
</evidence>
<dbReference type="STRING" id="521045.Kole_0481"/>
<comment type="similarity">
    <text evidence="7">Belongs to the binding-protein-dependent transport system permease family.</text>
</comment>
<evidence type="ECO:0000256" key="3">
    <source>
        <dbReference type="ARBA" id="ARBA00022475"/>
    </source>
</evidence>
<feature type="domain" description="ABC transmembrane type-1" evidence="8">
    <location>
        <begin position="75"/>
        <end position="265"/>
    </location>
</feature>
<protein>
    <submittedName>
        <fullName evidence="9">Binding-protein-dependent transport systems inner membrane component</fullName>
    </submittedName>
</protein>
<keyword evidence="4 7" id="KW-0812">Transmembrane</keyword>
<dbReference type="Gene3D" id="1.10.3720.10">
    <property type="entry name" value="MetI-like"/>
    <property type="match status" value="1"/>
</dbReference>
<dbReference type="InterPro" id="IPR035906">
    <property type="entry name" value="MetI-like_sf"/>
</dbReference>
<dbReference type="PANTHER" id="PTHR43744">
    <property type="entry name" value="ABC TRANSPORTER PERMEASE PROTEIN MG189-RELATED-RELATED"/>
    <property type="match status" value="1"/>
</dbReference>
<sequence length="280" mass="32478">MKFGKKTKELLRLNIIRIGLLLVTFVYMLPFLWMITTSLKADQDLFLFPPKWIPIPPVWSNYKKAVEYFPFFRYFMNSVIITAGSVVGAILSCPLVAYSFSKIKWPGRDFFFYLMLSTMMLPFAVTMIPTFIIFKKLHLVNTLWPLIIPSFFGSPMYIFLIRQFFNTIPDDFIDAARVDGASEFQIYWKLMLPISKPILFLVGLFQFLASWNNYIGPLIYLTDEEKYPLALGLPLFLSRYGTHWNWMMAAATLGLIPTIIFFLIAQKYLIEGIKLSGIKG</sequence>
<evidence type="ECO:0000313" key="10">
    <source>
        <dbReference type="Proteomes" id="UP000002382"/>
    </source>
</evidence>
<dbReference type="PANTHER" id="PTHR43744:SF12">
    <property type="entry name" value="ABC TRANSPORTER PERMEASE PROTEIN MG189-RELATED"/>
    <property type="match status" value="1"/>
</dbReference>
<keyword evidence="6 7" id="KW-0472">Membrane</keyword>
<dbReference type="InterPro" id="IPR000515">
    <property type="entry name" value="MetI-like"/>
</dbReference>
<dbReference type="RefSeq" id="WP_012744991.1">
    <property type="nucleotide sequence ID" value="NC_012785.1"/>
</dbReference>
<feature type="transmembrane region" description="Helical" evidence="7">
    <location>
        <begin position="110"/>
        <end position="134"/>
    </location>
</feature>
<dbReference type="GO" id="GO:0005886">
    <property type="term" value="C:plasma membrane"/>
    <property type="evidence" value="ECO:0007669"/>
    <property type="project" value="UniProtKB-SubCell"/>
</dbReference>
<keyword evidence="10" id="KW-1185">Reference proteome</keyword>
<dbReference type="EMBL" id="CP001634">
    <property type="protein sequence ID" value="ACR79204.1"/>
    <property type="molecule type" value="Genomic_DNA"/>
</dbReference>
<evidence type="ECO:0000256" key="6">
    <source>
        <dbReference type="ARBA" id="ARBA00023136"/>
    </source>
</evidence>
<dbReference type="KEGG" id="kol:Kole_0481"/>
<dbReference type="CDD" id="cd06261">
    <property type="entry name" value="TM_PBP2"/>
    <property type="match status" value="1"/>
</dbReference>
<organism evidence="9 10">
    <name type="scientific">Kosmotoga olearia (strain ATCC BAA-1733 / DSM 21960 / TBF 19.5.1)</name>
    <dbReference type="NCBI Taxonomy" id="521045"/>
    <lineage>
        <taxon>Bacteria</taxon>
        <taxon>Thermotogati</taxon>
        <taxon>Thermotogota</taxon>
        <taxon>Thermotogae</taxon>
        <taxon>Kosmotogales</taxon>
        <taxon>Kosmotogaceae</taxon>
        <taxon>Kosmotoga</taxon>
    </lineage>
</organism>
<keyword evidence="5 7" id="KW-1133">Transmembrane helix</keyword>
<keyword evidence="2 7" id="KW-0813">Transport</keyword>
<evidence type="ECO:0000256" key="4">
    <source>
        <dbReference type="ARBA" id="ARBA00022692"/>
    </source>
</evidence>
<name>C5CEA0_KOSOT</name>
<proteinExistence type="inferred from homology"/>
<feature type="transmembrane region" description="Helical" evidence="7">
    <location>
        <begin position="244"/>
        <end position="265"/>
    </location>
</feature>
<keyword evidence="3" id="KW-1003">Cell membrane</keyword>
<dbReference type="HOGENOM" id="CLU_016047_1_1_0"/>
<evidence type="ECO:0000256" key="1">
    <source>
        <dbReference type="ARBA" id="ARBA00004651"/>
    </source>
</evidence>
<feature type="transmembrane region" description="Helical" evidence="7">
    <location>
        <begin position="146"/>
        <end position="165"/>
    </location>
</feature>
<dbReference type="Pfam" id="PF00528">
    <property type="entry name" value="BPD_transp_1"/>
    <property type="match status" value="1"/>
</dbReference>